<dbReference type="Gene3D" id="2.40.50.140">
    <property type="entry name" value="Nucleic acid-binding proteins"/>
    <property type="match status" value="2"/>
</dbReference>
<dbReference type="Pfam" id="PF21530">
    <property type="entry name" value="Pif1_2B_dom"/>
    <property type="match status" value="1"/>
</dbReference>
<feature type="domain" description="DNA helicase Pif1-like 2B" evidence="7">
    <location>
        <begin position="400"/>
        <end position="445"/>
    </location>
</feature>
<accession>A0ABM0VIA1</accession>
<dbReference type="InterPro" id="IPR013955">
    <property type="entry name" value="Rep_factor-A_C"/>
</dbReference>
<keyword evidence="5" id="KW-0238">DNA-binding</keyword>
<evidence type="ECO:0000256" key="1">
    <source>
        <dbReference type="ARBA" id="ARBA00005690"/>
    </source>
</evidence>
<keyword evidence="4" id="KW-0862">Zinc</keyword>
<dbReference type="RefSeq" id="XP_010456594.1">
    <property type="nucleotide sequence ID" value="XM_010458292.1"/>
</dbReference>
<dbReference type="InterPro" id="IPR012340">
    <property type="entry name" value="NA-bd_OB-fold"/>
</dbReference>
<dbReference type="CDD" id="cd18809">
    <property type="entry name" value="SF1_C_RecD"/>
    <property type="match status" value="1"/>
</dbReference>
<evidence type="ECO:0000313" key="9">
    <source>
        <dbReference type="RefSeq" id="XP_010456594.1"/>
    </source>
</evidence>
<dbReference type="Pfam" id="PF08646">
    <property type="entry name" value="Rep_fac-A_C"/>
    <property type="match status" value="1"/>
</dbReference>
<dbReference type="PANTHER" id="PTHR23274:SF48">
    <property type="entry name" value="ATP-DEPENDENT DNA HELICASE"/>
    <property type="match status" value="1"/>
</dbReference>
<evidence type="ECO:0000256" key="2">
    <source>
        <dbReference type="ARBA" id="ARBA00022723"/>
    </source>
</evidence>
<sequence length="563" mass="64316">MGKNRATTHAFKMSITNTTIINRCPAISDDWYLDLKSFESITADEGLNDNILIDVLGQVVYIGAMITHDINGKICKRLEVVLRDTSDNWLSCTLWGRFADTMWAAFEQAEERMVTCLLRLAKINTFNGQRSISNAFDMSLLIINADYPVVQDFVSRLPKDEVRITVIQPKTVEPKTDKKVDYFNRFERKTISELLETSMEGKFKITAAIFNIDMDYGWYYFTCVKCDKTVMLVPKKENDPKTKIKKRLFRCKVCNENTTNVQPRYKLILSVMDHNAETKLMLFDNNAQLIVNQTVGEILAEPNDGEVMIDIPDEFLITDANDPIEVISREVYGDPKALKDEKDPKFYQERAILYTTNEDVGIINEYMLDQLEGEERIYLSSDSIDPSNLRSTTNPVLTPKFLNNIKVSRIPNHRIRLKVGCPIMLLRNIDARGGLMNGTRLQIKQMTEFVLEAIIITGDRVGDKVLILRILLTLSDTKLPFQMRRRQLPLAVAFAMTINKSQGQSLGNVGIYLSRPCFSHGQLYVAISRVTSKKGLKILIVDKDGKPQKRTMNVVFKEVFKNL</sequence>
<dbReference type="PANTHER" id="PTHR23274">
    <property type="entry name" value="DNA HELICASE-RELATED"/>
    <property type="match status" value="1"/>
</dbReference>
<keyword evidence="2" id="KW-0479">Metal-binding</keyword>
<dbReference type="InterPro" id="IPR027417">
    <property type="entry name" value="P-loop_NTPase"/>
</dbReference>
<evidence type="ECO:0000256" key="3">
    <source>
        <dbReference type="ARBA" id="ARBA00022771"/>
    </source>
</evidence>
<proteinExistence type="inferred from homology"/>
<organism evidence="8 9">
    <name type="scientific">Camelina sativa</name>
    <name type="common">False flax</name>
    <name type="synonym">Myagrum sativum</name>
    <dbReference type="NCBI Taxonomy" id="90675"/>
    <lineage>
        <taxon>Eukaryota</taxon>
        <taxon>Viridiplantae</taxon>
        <taxon>Streptophyta</taxon>
        <taxon>Embryophyta</taxon>
        <taxon>Tracheophyta</taxon>
        <taxon>Spermatophyta</taxon>
        <taxon>Magnoliopsida</taxon>
        <taxon>eudicotyledons</taxon>
        <taxon>Gunneridae</taxon>
        <taxon>Pentapetalae</taxon>
        <taxon>rosids</taxon>
        <taxon>malvids</taxon>
        <taxon>Brassicales</taxon>
        <taxon>Brassicaceae</taxon>
        <taxon>Camelineae</taxon>
        <taxon>Camelina</taxon>
    </lineage>
</organism>
<dbReference type="SUPFAM" id="SSF52540">
    <property type="entry name" value="P-loop containing nucleoside triphosphate hydrolases"/>
    <property type="match status" value="1"/>
</dbReference>
<dbReference type="CDD" id="cd04476">
    <property type="entry name" value="RPA1_DBD_C"/>
    <property type="match status" value="1"/>
</dbReference>
<dbReference type="GeneID" id="104738054"/>
<name>A0ABM0VIA1_CAMSA</name>
<evidence type="ECO:0000259" key="6">
    <source>
        <dbReference type="Pfam" id="PF08646"/>
    </source>
</evidence>
<evidence type="ECO:0000256" key="4">
    <source>
        <dbReference type="ARBA" id="ARBA00022833"/>
    </source>
</evidence>
<comment type="similarity">
    <text evidence="1">Belongs to the replication factor A protein 1 family.</text>
</comment>
<protein>
    <submittedName>
        <fullName evidence="9">Uncharacterized protein LOC104738054</fullName>
    </submittedName>
</protein>
<reference evidence="8" key="1">
    <citation type="journal article" date="2014" name="Nat. Commun.">
        <title>The emerging biofuel crop Camelina sativa retains a highly undifferentiated hexaploid genome structure.</title>
        <authorList>
            <person name="Kagale S."/>
            <person name="Koh C."/>
            <person name="Nixon J."/>
            <person name="Bollina V."/>
            <person name="Clarke W.E."/>
            <person name="Tuteja R."/>
            <person name="Spillane C."/>
            <person name="Robinson S.J."/>
            <person name="Links M.G."/>
            <person name="Clarke C."/>
            <person name="Higgins E.E."/>
            <person name="Huebert T."/>
            <person name="Sharpe A.G."/>
            <person name="Parkin I.A."/>
        </authorList>
    </citation>
    <scope>NUCLEOTIDE SEQUENCE [LARGE SCALE GENOMIC DNA]</scope>
    <source>
        <strain evidence="8">cv. DH55</strain>
    </source>
</reference>
<evidence type="ECO:0000256" key="5">
    <source>
        <dbReference type="ARBA" id="ARBA00023125"/>
    </source>
</evidence>
<keyword evidence="8" id="KW-1185">Reference proteome</keyword>
<reference evidence="9" key="2">
    <citation type="submission" date="2025-08" db="UniProtKB">
        <authorList>
            <consortium name="RefSeq"/>
        </authorList>
    </citation>
    <scope>IDENTIFICATION</scope>
    <source>
        <tissue evidence="9">Leaf</tissue>
    </source>
</reference>
<dbReference type="Proteomes" id="UP000694864">
    <property type="component" value="Chromosome 13"/>
</dbReference>
<dbReference type="InterPro" id="IPR047192">
    <property type="entry name" value="Euk_RPA1_DBD_C"/>
</dbReference>
<dbReference type="SUPFAM" id="SSF50249">
    <property type="entry name" value="Nucleic acid-binding proteins"/>
    <property type="match status" value="2"/>
</dbReference>
<feature type="domain" description="Replication factor A C-terminal" evidence="6">
    <location>
        <begin position="203"/>
        <end position="299"/>
    </location>
</feature>
<dbReference type="CDD" id="cd04481">
    <property type="entry name" value="RPA1_DBD_B_like"/>
    <property type="match status" value="1"/>
</dbReference>
<evidence type="ECO:0000313" key="8">
    <source>
        <dbReference type="Proteomes" id="UP000694864"/>
    </source>
</evidence>
<keyword evidence="3" id="KW-0863">Zinc-finger</keyword>
<dbReference type="InterPro" id="IPR049163">
    <property type="entry name" value="Pif1-like_2B_dom"/>
</dbReference>
<evidence type="ECO:0000259" key="7">
    <source>
        <dbReference type="Pfam" id="PF21530"/>
    </source>
</evidence>
<gene>
    <name evidence="9" type="primary">LOC104738054</name>
</gene>